<name>A0A2T5G046_9SPHN</name>
<dbReference type="Pfam" id="PF01648">
    <property type="entry name" value="ACPS"/>
    <property type="match status" value="1"/>
</dbReference>
<dbReference type="OrthoDB" id="9808281at2"/>
<dbReference type="PANTHER" id="PTHR12215">
    <property type="entry name" value="PHOSPHOPANTETHEINE TRANSFERASE"/>
    <property type="match status" value="1"/>
</dbReference>
<evidence type="ECO:0000313" key="5">
    <source>
        <dbReference type="Proteomes" id="UP000244162"/>
    </source>
</evidence>
<reference evidence="4 5" key="1">
    <citation type="submission" date="2017-09" db="EMBL/GenBank/DDBJ databases">
        <title>Sphingomonas panjinensis sp.nov., isolated from oil-contaminated soil.</title>
        <authorList>
            <person name="Wang L."/>
            <person name="Chen L."/>
        </authorList>
    </citation>
    <scope>NUCLEOTIDE SEQUENCE [LARGE SCALE GENOMIC DNA]</scope>
    <source>
        <strain evidence="4 5">FW-11</strain>
    </source>
</reference>
<dbReference type="PANTHER" id="PTHR12215:SF10">
    <property type="entry name" value="L-AMINOADIPATE-SEMIALDEHYDE DEHYDROGENASE-PHOSPHOPANTETHEINYL TRANSFERASE"/>
    <property type="match status" value="1"/>
</dbReference>
<keyword evidence="5" id="KW-1185">Reference proteome</keyword>
<dbReference type="GO" id="GO:0008897">
    <property type="term" value="F:holo-[acyl-carrier-protein] synthase activity"/>
    <property type="evidence" value="ECO:0007669"/>
    <property type="project" value="InterPro"/>
</dbReference>
<accession>A0A2T5G046</accession>
<dbReference type="SUPFAM" id="SSF56214">
    <property type="entry name" value="4'-phosphopantetheinyl transferase"/>
    <property type="match status" value="2"/>
</dbReference>
<proteinExistence type="inferred from homology"/>
<evidence type="ECO:0000313" key="4">
    <source>
        <dbReference type="EMBL" id="PTQ12277.1"/>
    </source>
</evidence>
<protein>
    <recommendedName>
        <fullName evidence="3">4'-phosphopantetheinyl transferase domain-containing protein</fullName>
    </recommendedName>
</protein>
<evidence type="ECO:0000256" key="1">
    <source>
        <dbReference type="ARBA" id="ARBA00010990"/>
    </source>
</evidence>
<comment type="caution">
    <text evidence="4">The sequence shown here is derived from an EMBL/GenBank/DDBJ whole genome shotgun (WGS) entry which is preliminary data.</text>
</comment>
<evidence type="ECO:0000256" key="2">
    <source>
        <dbReference type="ARBA" id="ARBA00022679"/>
    </source>
</evidence>
<feature type="domain" description="4'-phosphopantetheinyl transferase" evidence="3">
    <location>
        <begin position="130"/>
        <end position="202"/>
    </location>
</feature>
<dbReference type="InterPro" id="IPR050559">
    <property type="entry name" value="P-Pant_transferase_sf"/>
</dbReference>
<comment type="similarity">
    <text evidence="1">Belongs to the P-Pant transferase superfamily. Gsp/Sfp/HetI/AcpT family.</text>
</comment>
<dbReference type="GO" id="GO:0019878">
    <property type="term" value="P:lysine biosynthetic process via aminoadipic acid"/>
    <property type="evidence" value="ECO:0007669"/>
    <property type="project" value="TreeGrafter"/>
</dbReference>
<evidence type="ECO:0000259" key="3">
    <source>
        <dbReference type="Pfam" id="PF01648"/>
    </source>
</evidence>
<sequence length="253" mass="27599">MVWQSRPSAMTPSPPPRLTARIRGTVAFICGARLLLRRVPAWPIERLSALLGRSERERMERYAREADRIHYANAHGILRNVLGKALNEDGAALAIGEEAQGRPRLTGRTDLSFSIAHSRDRLAIALADRPCGVDVEYSEAGESDEIVAIHCFHPDECAAIAACPKAQRTQCFYAVWTRKEAVLKALGLGLTIDPAGFSVGADGEAARFDENPHAPRIFSWALDPIDGFQMALALASPVQDCGRDSPREGGTHH</sequence>
<dbReference type="Gene3D" id="3.90.470.20">
    <property type="entry name" value="4'-phosphopantetheinyl transferase domain"/>
    <property type="match status" value="2"/>
</dbReference>
<dbReference type="AlphaFoldDB" id="A0A2T5G046"/>
<dbReference type="GO" id="GO:0000287">
    <property type="term" value="F:magnesium ion binding"/>
    <property type="evidence" value="ECO:0007669"/>
    <property type="project" value="InterPro"/>
</dbReference>
<keyword evidence="2" id="KW-0808">Transferase</keyword>
<dbReference type="EMBL" id="NWBU01000005">
    <property type="protein sequence ID" value="PTQ12277.1"/>
    <property type="molecule type" value="Genomic_DNA"/>
</dbReference>
<dbReference type="InterPro" id="IPR008278">
    <property type="entry name" value="4-PPantetheinyl_Trfase_dom"/>
</dbReference>
<dbReference type="InterPro" id="IPR037143">
    <property type="entry name" value="4-PPantetheinyl_Trfase_dom_sf"/>
</dbReference>
<dbReference type="GO" id="GO:0005829">
    <property type="term" value="C:cytosol"/>
    <property type="evidence" value="ECO:0007669"/>
    <property type="project" value="TreeGrafter"/>
</dbReference>
<organism evidence="4 5">
    <name type="scientific">Sphingomonas oleivorans</name>
    <dbReference type="NCBI Taxonomy" id="1735121"/>
    <lineage>
        <taxon>Bacteria</taxon>
        <taxon>Pseudomonadati</taxon>
        <taxon>Pseudomonadota</taxon>
        <taxon>Alphaproteobacteria</taxon>
        <taxon>Sphingomonadales</taxon>
        <taxon>Sphingomonadaceae</taxon>
        <taxon>Sphingomonas</taxon>
    </lineage>
</organism>
<dbReference type="Proteomes" id="UP000244162">
    <property type="component" value="Unassembled WGS sequence"/>
</dbReference>
<gene>
    <name evidence="4" type="ORF">CLG96_06995</name>
</gene>